<keyword evidence="9" id="KW-0443">Lipid metabolism</keyword>
<evidence type="ECO:0000256" key="8">
    <source>
        <dbReference type="ARBA" id="ARBA00022919"/>
    </source>
</evidence>
<gene>
    <name evidence="13" type="ORF">EW026_g2194</name>
</gene>
<evidence type="ECO:0000256" key="3">
    <source>
        <dbReference type="ARBA" id="ARBA00004991"/>
    </source>
</evidence>
<dbReference type="InterPro" id="IPR015424">
    <property type="entry name" value="PyrdxlP-dep_Trfase"/>
</dbReference>
<keyword evidence="14" id="KW-1185">Reference proteome</keyword>
<dbReference type="GO" id="GO:0005783">
    <property type="term" value="C:endoplasmic reticulum"/>
    <property type="evidence" value="ECO:0007669"/>
    <property type="project" value="TreeGrafter"/>
</dbReference>
<keyword evidence="10" id="KW-0012">Acyltransferase</keyword>
<keyword evidence="7" id="KW-0663">Pyridoxal phosphate</keyword>
<evidence type="ECO:0000256" key="10">
    <source>
        <dbReference type="ARBA" id="ARBA00023315"/>
    </source>
</evidence>
<dbReference type="EC" id="2.3.1.50" evidence="5"/>
<comment type="pathway">
    <text evidence="3">Sphingolipid metabolism.</text>
</comment>
<comment type="pathway">
    <text evidence="2">Lipid metabolism; sphingolipid metabolism.</text>
</comment>
<evidence type="ECO:0000256" key="11">
    <source>
        <dbReference type="SAM" id="MobiDB-lite"/>
    </source>
</evidence>
<dbReference type="InterPro" id="IPR015421">
    <property type="entry name" value="PyrdxlP-dep_Trfase_major"/>
</dbReference>
<dbReference type="GO" id="GO:0016020">
    <property type="term" value="C:membrane"/>
    <property type="evidence" value="ECO:0007669"/>
    <property type="project" value="GOC"/>
</dbReference>
<evidence type="ECO:0000256" key="2">
    <source>
        <dbReference type="ARBA" id="ARBA00004760"/>
    </source>
</evidence>
<dbReference type="PANTHER" id="PTHR13693:SF2">
    <property type="entry name" value="SERINE PALMITOYLTRANSFERASE 1"/>
    <property type="match status" value="1"/>
</dbReference>
<dbReference type="GO" id="GO:0046512">
    <property type="term" value="P:sphingosine biosynthetic process"/>
    <property type="evidence" value="ECO:0007669"/>
    <property type="project" value="TreeGrafter"/>
</dbReference>
<dbReference type="Pfam" id="PF00155">
    <property type="entry name" value="Aminotran_1_2"/>
    <property type="match status" value="1"/>
</dbReference>
<accession>A0A4S4KP11</accession>
<dbReference type="InterPro" id="IPR015422">
    <property type="entry name" value="PyrdxlP-dep_Trfase_small"/>
</dbReference>
<reference evidence="13 14" key="1">
    <citation type="submission" date="2019-02" db="EMBL/GenBank/DDBJ databases">
        <title>Genome sequencing of the rare red list fungi Phlebia centrifuga.</title>
        <authorList>
            <person name="Buettner E."/>
            <person name="Kellner H."/>
        </authorList>
    </citation>
    <scope>NUCLEOTIDE SEQUENCE [LARGE SCALE GENOMIC DNA]</scope>
    <source>
        <strain evidence="13 14">DSM 108282</strain>
    </source>
</reference>
<dbReference type="Gene3D" id="3.40.640.10">
    <property type="entry name" value="Type I PLP-dependent aspartate aminotransferase-like (Major domain)"/>
    <property type="match status" value="2"/>
</dbReference>
<keyword evidence="8" id="KW-0746">Sphingolipid metabolism</keyword>
<feature type="compositionally biased region" description="Low complexity" evidence="11">
    <location>
        <begin position="409"/>
        <end position="425"/>
    </location>
</feature>
<sequence>MSTTSTSLEPLFTFLSYSYATLETNFYKIPGSAVVARYVRSSHQNDPGRTLLEVILILFAIRTLLQSRTRADNSGKHFIKFEEKEIDELVEEWVPEPLAAPLSQREQADLAAVPIIVGATGPKPKLSTGKTVINLASYNFTGLAGNEIVKERSVETLRKYGLGSCGPPGFYGTQDVHIQLEQDLADFLGTESAIIYSQAFSTISSVIPAFCKRGDIIVADRGVNFAIQKGLQISRSTIRWFDHNDMKSLEQVLESTEKERRKKKGPLTRRFIVTEGIFDHDGAMADLPKLVELKLKYKYRLILDESVSFGSVGRTGRGLTELYNVSRINGTSFVFSAAMPAMLSVAASEGINILRNTPSILDTLQDNVHAVRAILERVDCITIPSHQASPMIHLYVRLPSPTHLLPIAPSSPSLSSSGKPSNPLSVHPRDSEHFDLDLEEKLLQDIVEEALAQGVMITRAKRLRGQELVEVKPSIRLAVTAALSRKDCEKAASVIKAAFVKVVGKRR</sequence>
<dbReference type="EMBL" id="SGPJ01000054">
    <property type="protein sequence ID" value="THH00306.1"/>
    <property type="molecule type" value="Genomic_DNA"/>
</dbReference>
<evidence type="ECO:0000256" key="6">
    <source>
        <dbReference type="ARBA" id="ARBA00022679"/>
    </source>
</evidence>
<dbReference type="Gene3D" id="3.90.1150.10">
    <property type="entry name" value="Aspartate Aminotransferase, domain 1"/>
    <property type="match status" value="2"/>
</dbReference>
<dbReference type="GO" id="GO:0030170">
    <property type="term" value="F:pyridoxal phosphate binding"/>
    <property type="evidence" value="ECO:0007669"/>
    <property type="project" value="InterPro"/>
</dbReference>
<feature type="region of interest" description="Disordered" evidence="11">
    <location>
        <begin position="409"/>
        <end position="430"/>
    </location>
</feature>
<comment type="cofactor">
    <cofactor evidence="1">
        <name>pyridoxal 5'-phosphate</name>
        <dbReference type="ChEBI" id="CHEBI:597326"/>
    </cofactor>
</comment>
<dbReference type="SUPFAM" id="SSF53383">
    <property type="entry name" value="PLP-dependent transferases"/>
    <property type="match status" value="1"/>
</dbReference>
<name>A0A4S4KP11_9APHY</name>
<evidence type="ECO:0000313" key="13">
    <source>
        <dbReference type="EMBL" id="THH00306.1"/>
    </source>
</evidence>
<evidence type="ECO:0000259" key="12">
    <source>
        <dbReference type="Pfam" id="PF00155"/>
    </source>
</evidence>
<dbReference type="InterPro" id="IPR050087">
    <property type="entry name" value="AON_synthase_class-II"/>
</dbReference>
<evidence type="ECO:0000256" key="9">
    <source>
        <dbReference type="ARBA" id="ARBA00023098"/>
    </source>
</evidence>
<dbReference type="AlphaFoldDB" id="A0A4S4KP11"/>
<dbReference type="GO" id="GO:0004758">
    <property type="term" value="F:serine C-palmitoyltransferase activity"/>
    <property type="evidence" value="ECO:0007669"/>
    <property type="project" value="TreeGrafter"/>
</dbReference>
<dbReference type="Proteomes" id="UP000309038">
    <property type="component" value="Unassembled WGS sequence"/>
</dbReference>
<dbReference type="GO" id="GO:0046513">
    <property type="term" value="P:ceramide biosynthetic process"/>
    <property type="evidence" value="ECO:0007669"/>
    <property type="project" value="TreeGrafter"/>
</dbReference>
<organism evidence="13 14">
    <name type="scientific">Hermanssonia centrifuga</name>
    <dbReference type="NCBI Taxonomy" id="98765"/>
    <lineage>
        <taxon>Eukaryota</taxon>
        <taxon>Fungi</taxon>
        <taxon>Dikarya</taxon>
        <taxon>Basidiomycota</taxon>
        <taxon>Agaricomycotina</taxon>
        <taxon>Agaricomycetes</taxon>
        <taxon>Polyporales</taxon>
        <taxon>Meruliaceae</taxon>
        <taxon>Hermanssonia</taxon>
    </lineage>
</organism>
<comment type="similarity">
    <text evidence="4">Belongs to the class-II pyridoxal-phosphate-dependent aminotransferase family.</text>
</comment>
<evidence type="ECO:0000256" key="5">
    <source>
        <dbReference type="ARBA" id="ARBA00013220"/>
    </source>
</evidence>
<keyword evidence="6" id="KW-0808">Transferase</keyword>
<evidence type="ECO:0000256" key="1">
    <source>
        <dbReference type="ARBA" id="ARBA00001933"/>
    </source>
</evidence>
<dbReference type="PANTHER" id="PTHR13693">
    <property type="entry name" value="CLASS II AMINOTRANSFERASE/8-AMINO-7-OXONONANOATE SYNTHASE"/>
    <property type="match status" value="1"/>
</dbReference>
<evidence type="ECO:0000313" key="14">
    <source>
        <dbReference type="Proteomes" id="UP000309038"/>
    </source>
</evidence>
<dbReference type="InterPro" id="IPR004839">
    <property type="entry name" value="Aminotransferase_I/II_large"/>
</dbReference>
<comment type="caution">
    <text evidence="13">The sequence shown here is derived from an EMBL/GenBank/DDBJ whole genome shotgun (WGS) entry which is preliminary data.</text>
</comment>
<evidence type="ECO:0000256" key="7">
    <source>
        <dbReference type="ARBA" id="ARBA00022898"/>
    </source>
</evidence>
<protein>
    <recommendedName>
        <fullName evidence="5">serine C-palmitoyltransferase</fullName>
        <ecNumber evidence="5">2.3.1.50</ecNumber>
    </recommendedName>
</protein>
<proteinExistence type="inferred from homology"/>
<feature type="domain" description="Aminotransferase class I/classII large" evidence="12">
    <location>
        <begin position="131"/>
        <end position="305"/>
    </location>
</feature>
<evidence type="ECO:0000256" key="4">
    <source>
        <dbReference type="ARBA" id="ARBA00008392"/>
    </source>
</evidence>